<dbReference type="EMBL" id="QCYK01000004">
    <property type="protein sequence ID" value="PUZ21855.1"/>
    <property type="molecule type" value="Genomic_DNA"/>
</dbReference>
<comment type="caution">
    <text evidence="1">The sequence shown here is derived from an EMBL/GenBank/DDBJ whole genome shotgun (WGS) entry which is preliminary data.</text>
</comment>
<dbReference type="OrthoDB" id="9900206at2"/>
<keyword evidence="2" id="KW-1185">Reference proteome</keyword>
<proteinExistence type="predicted"/>
<organism evidence="1 2">
    <name type="scientific">Chitinophaga parva</name>
    <dbReference type="NCBI Taxonomy" id="2169414"/>
    <lineage>
        <taxon>Bacteria</taxon>
        <taxon>Pseudomonadati</taxon>
        <taxon>Bacteroidota</taxon>
        <taxon>Chitinophagia</taxon>
        <taxon>Chitinophagales</taxon>
        <taxon>Chitinophagaceae</taxon>
        <taxon>Chitinophaga</taxon>
    </lineage>
</organism>
<evidence type="ECO:0008006" key="3">
    <source>
        <dbReference type="Google" id="ProtNLM"/>
    </source>
</evidence>
<sequence length="129" mass="14274">MPHHYAAVTVVASYFVMKEYEQVSIGRLVFSGTHKPGAFGNDDADFIKRKIARVLTDGALHALIVDFSDMEFQHGLAIQEAMSKLHKARIPVSVIYSDKCEKLAEPDIDLYVRSQAAALARLGSLVNLQ</sequence>
<reference evidence="1 2" key="1">
    <citation type="submission" date="2018-04" db="EMBL/GenBank/DDBJ databases">
        <title>Chitinophaga fuyangensis sp. nov., isolated from soil in a chemical factory.</title>
        <authorList>
            <person name="Chen K."/>
        </authorList>
    </citation>
    <scope>NUCLEOTIDE SEQUENCE [LARGE SCALE GENOMIC DNA]</scope>
    <source>
        <strain evidence="1 2">LY-1</strain>
    </source>
</reference>
<accession>A0A2T7BBT6</accession>
<dbReference type="AlphaFoldDB" id="A0A2T7BBT6"/>
<dbReference type="RefSeq" id="WP_108689503.1">
    <property type="nucleotide sequence ID" value="NZ_QCYK01000004.1"/>
</dbReference>
<dbReference type="Proteomes" id="UP000244450">
    <property type="component" value="Unassembled WGS sequence"/>
</dbReference>
<name>A0A2T7BBT6_9BACT</name>
<evidence type="ECO:0000313" key="2">
    <source>
        <dbReference type="Proteomes" id="UP000244450"/>
    </source>
</evidence>
<protein>
    <recommendedName>
        <fullName evidence="3">STAS domain-containing protein</fullName>
    </recommendedName>
</protein>
<evidence type="ECO:0000313" key="1">
    <source>
        <dbReference type="EMBL" id="PUZ21855.1"/>
    </source>
</evidence>
<gene>
    <name evidence="1" type="ORF">DCC81_25040</name>
</gene>